<dbReference type="EMBL" id="JBHVBU010000054">
    <property type="protein sequence ID" value="MFE7965221.1"/>
    <property type="molecule type" value="Genomic_DNA"/>
</dbReference>
<sequence length="226" mass="24141">MQTTHRGRTITITASTTTPDGCCTFTIGDSGPQSAACLAVSNVDPSDPHAVLAWLTARIDEYDDRPVDPRAYPWWYAPGTVTRCPHGHTKALDADCADPFCAREAAIAARRAALRTGITAASLTTVLTRAGHPRAARRHDGTAKSIGFSCGAETVDGRRNARVCVLWHDGISRFPGDALPDELHAIARTLTGKGYRVEVHPNSVTLRVYPKGSQGSGQHAYTPPTA</sequence>
<dbReference type="RefSeq" id="WP_381727128.1">
    <property type="nucleotide sequence ID" value="NZ_JBHVBU010000054.1"/>
</dbReference>
<gene>
    <name evidence="1" type="ORF">ACFU0X_19685</name>
</gene>
<organism evidence="1 2">
    <name type="scientific">Streptomyces cellulosae</name>
    <dbReference type="NCBI Taxonomy" id="1968"/>
    <lineage>
        <taxon>Bacteria</taxon>
        <taxon>Bacillati</taxon>
        <taxon>Actinomycetota</taxon>
        <taxon>Actinomycetes</taxon>
        <taxon>Kitasatosporales</taxon>
        <taxon>Streptomycetaceae</taxon>
        <taxon>Streptomyces</taxon>
    </lineage>
</organism>
<evidence type="ECO:0000313" key="1">
    <source>
        <dbReference type="EMBL" id="MFE7965221.1"/>
    </source>
</evidence>
<dbReference type="Proteomes" id="UP001600650">
    <property type="component" value="Unassembled WGS sequence"/>
</dbReference>
<proteinExistence type="predicted"/>
<accession>A0ABW6JIM1</accession>
<keyword evidence="2" id="KW-1185">Reference proteome</keyword>
<reference evidence="1 2" key="1">
    <citation type="submission" date="2024-09" db="EMBL/GenBank/DDBJ databases">
        <title>The Natural Products Discovery Center: Release of the First 8490 Sequenced Strains for Exploring Actinobacteria Biosynthetic Diversity.</title>
        <authorList>
            <person name="Kalkreuter E."/>
            <person name="Kautsar S.A."/>
            <person name="Yang D."/>
            <person name="Bader C.D."/>
            <person name="Teijaro C.N."/>
            <person name="Fluegel L."/>
            <person name="Davis C.M."/>
            <person name="Simpson J.R."/>
            <person name="Lauterbach L."/>
            <person name="Steele A.D."/>
            <person name="Gui C."/>
            <person name="Meng S."/>
            <person name="Li G."/>
            <person name="Viehrig K."/>
            <person name="Ye F."/>
            <person name="Su P."/>
            <person name="Kiefer A.F."/>
            <person name="Nichols A."/>
            <person name="Cepeda A.J."/>
            <person name="Yan W."/>
            <person name="Fan B."/>
            <person name="Jiang Y."/>
            <person name="Adhikari A."/>
            <person name="Zheng C.-J."/>
            <person name="Schuster L."/>
            <person name="Cowan T.M."/>
            <person name="Smanski M.J."/>
            <person name="Chevrette M.G."/>
            <person name="De Carvalho L.P.S."/>
            <person name="Shen B."/>
        </authorList>
    </citation>
    <scope>NUCLEOTIDE SEQUENCE [LARGE SCALE GENOMIC DNA]</scope>
    <source>
        <strain evidence="1 2">NPDC057399</strain>
    </source>
</reference>
<comment type="caution">
    <text evidence="1">The sequence shown here is derived from an EMBL/GenBank/DDBJ whole genome shotgun (WGS) entry which is preliminary data.</text>
</comment>
<protein>
    <submittedName>
        <fullName evidence="1">Uncharacterized protein</fullName>
    </submittedName>
</protein>
<evidence type="ECO:0000313" key="2">
    <source>
        <dbReference type="Proteomes" id="UP001600650"/>
    </source>
</evidence>
<name>A0ABW6JIM1_STRCE</name>